<evidence type="ECO:0000313" key="3">
    <source>
        <dbReference type="EMBL" id="QJH92516.1"/>
    </source>
</evidence>
<accession>A0A6M3X448</accession>
<gene>
    <name evidence="2" type="ORF">MM171A00102_0020</name>
    <name evidence="3" type="ORF">MM171B00096_0078</name>
</gene>
<evidence type="ECO:0000259" key="1">
    <source>
        <dbReference type="Pfam" id="PF06048"/>
    </source>
</evidence>
<dbReference type="AlphaFoldDB" id="A0A6M3X448"/>
<feature type="domain" description="DUF927" evidence="1">
    <location>
        <begin position="449"/>
        <end position="711"/>
    </location>
</feature>
<organism evidence="3">
    <name type="scientific">viral metagenome</name>
    <dbReference type="NCBI Taxonomy" id="1070528"/>
    <lineage>
        <taxon>unclassified sequences</taxon>
        <taxon>metagenomes</taxon>
        <taxon>organismal metagenomes</taxon>
    </lineage>
</organism>
<dbReference type="Pfam" id="PF06048">
    <property type="entry name" value="DUF927"/>
    <property type="match status" value="1"/>
</dbReference>
<dbReference type="EMBL" id="MT143709">
    <property type="protein sequence ID" value="QJB01461.1"/>
    <property type="molecule type" value="Genomic_DNA"/>
</dbReference>
<proteinExistence type="predicted"/>
<sequence>MNTTDFLRLVWPSTGLYLILVPTQFTDRVTGQLVKSFRHFAFATIEEASNYALALANDRDTPSDVFFALGSVKEDLTRMRKADRDTAGKKVRGVHKSGHDNTQAIKAFWLDLDVKADPKAYATQAEAAVSLRQFCESMGLPRPMVTSSGGGLHVYWPLTEELEPEKWAHYATILKQLTESWGLKADASRTADRASVLRPVDTHNWKTGSPRTVQIMVQSGPQDTNKFLGRLAYLAETINLPPVQLHKAQHNVMQVAGTPLAGTPLAAAVDIEAMNEAAAAGAGYELADPRKAVMKCQQLSWQAANQGLVPEPLWYAMIGCLRHAKDGAKAVHFMSKQSPTYDAYATDVKIQQHTDGGFAPTKCSTFEQHNPGGCDGCPFKGKITTPLQTTRELVQVAPPVVELATDAGVVSIALPPPPAPFKRVINPMTGTARIAMTLGDKDGSEADVVLYEYDLYPSKLIYDERESRYNVVIHRWLPKDGWKEFDVPTGKLYDRKQLAMTLGDIGVLPDLAHVEDLVQYMIGYIRDLQKAAASSTIYAQLGWRPDMDKFVLPDRVITATGTEPLAVSRNIVNTLSWQERRGSLDVWKQIVATYERPGMEAHQFGFGVGFASPLFAHTNFSGMIVSMIGERGAGKSSAALSANSIWGHPKMGWADRENDTARAFVQKLGVLNNLPATYDEHTNLDGDMVSDLCYMVSKGQGRQRLRQSGEAAENHGNWNLMMLMTGNRSLNARLAAAKADSSAEAARVFEYEVPPNTLRKAEADVAWGPGGQLFENFGLAAEPYIQHLLKNQDWAKDRVRHWVREVDRLAQVTSGERFWSAGVACVLTGFELANGCGLTNCDVNRLLDFAVKVIKGMRLDVEENTRSPVGMISEYVNSNLRGLLVLTSDANAMGVAQVQHEPTDKLRARLERHTGKLYIDRADFRRFCSKCQVDPTHVMRELQLSGVLLSKDTRIVLGRDTVYRTSQTLCWVLNVNHHSLGGIGDVAAVPPLAAPALAAVP</sequence>
<name>A0A6M3X448_9ZZZZ</name>
<dbReference type="InterPro" id="IPR009270">
    <property type="entry name" value="DUF927"/>
</dbReference>
<protein>
    <recommendedName>
        <fullName evidence="1">DUF927 domain-containing protein</fullName>
    </recommendedName>
</protein>
<evidence type="ECO:0000313" key="2">
    <source>
        <dbReference type="EMBL" id="QJB01461.1"/>
    </source>
</evidence>
<dbReference type="Gene3D" id="3.90.920.10">
    <property type="entry name" value="DNA primase, PRIM domain"/>
    <property type="match status" value="1"/>
</dbReference>
<dbReference type="EMBL" id="MT143896">
    <property type="protein sequence ID" value="QJH92516.1"/>
    <property type="molecule type" value="Genomic_DNA"/>
</dbReference>
<reference evidence="3" key="1">
    <citation type="submission" date="2020-03" db="EMBL/GenBank/DDBJ databases">
        <title>The deep terrestrial virosphere.</title>
        <authorList>
            <person name="Holmfeldt K."/>
            <person name="Nilsson E."/>
            <person name="Simone D."/>
            <person name="Lopez-Fernandez M."/>
            <person name="Wu X."/>
            <person name="de Brujin I."/>
            <person name="Lundin D."/>
            <person name="Andersson A."/>
            <person name="Bertilsson S."/>
            <person name="Dopson M."/>
        </authorList>
    </citation>
    <scope>NUCLEOTIDE SEQUENCE</scope>
    <source>
        <strain evidence="2">MM171A00102</strain>
        <strain evidence="3">MM171B00096</strain>
    </source>
</reference>